<proteinExistence type="predicted"/>
<organism evidence="2">
    <name type="scientific">Perkinsus marinus (strain ATCC 50983 / TXsc)</name>
    <dbReference type="NCBI Taxonomy" id="423536"/>
    <lineage>
        <taxon>Eukaryota</taxon>
        <taxon>Sar</taxon>
        <taxon>Alveolata</taxon>
        <taxon>Perkinsozoa</taxon>
        <taxon>Perkinsea</taxon>
        <taxon>Perkinsida</taxon>
        <taxon>Perkinsidae</taxon>
        <taxon>Perkinsus</taxon>
    </lineage>
</organism>
<protein>
    <submittedName>
        <fullName evidence="1">Uncharacterized protein</fullName>
    </submittedName>
</protein>
<dbReference type="GeneID" id="9046155"/>
<gene>
    <name evidence="1" type="ORF">Pmar_PMAR018763</name>
</gene>
<dbReference type="OMA" id="NDEYCKV"/>
<keyword evidence="2" id="KW-1185">Reference proteome</keyword>
<dbReference type="AlphaFoldDB" id="C5KJB0"/>
<evidence type="ECO:0000313" key="2">
    <source>
        <dbReference type="Proteomes" id="UP000007800"/>
    </source>
</evidence>
<evidence type="ECO:0000313" key="1">
    <source>
        <dbReference type="EMBL" id="EER15412.1"/>
    </source>
</evidence>
<dbReference type="OrthoDB" id="626167at2759"/>
<sequence length="224" mass="24380">MAKSKVSDLQQGIVTLERALALTTDTSEGSSLGPVIAKDLAKLYMRLAVDSDLLALCVEEAGHPQNDEYCKVALVVAGREWSAITCYERALECAKLSLDEAVEGIASYKLGAARDAAINQLEQLRVVAEDAGEITTAADACLNLAVLSYKEDKVKATELLESYYQLSCRADNRDRRDTAAVLLAFANGRHIIPHVADIFKEGRGIYELLRRKDTCMTNGSHANT</sequence>
<dbReference type="InParanoid" id="C5KJB0"/>
<name>C5KJB0_PERM5</name>
<dbReference type="RefSeq" id="XP_002783616.1">
    <property type="nucleotide sequence ID" value="XM_002783570.1"/>
</dbReference>
<dbReference type="Proteomes" id="UP000007800">
    <property type="component" value="Unassembled WGS sequence"/>
</dbReference>
<accession>C5KJB0</accession>
<reference evidence="1 2" key="1">
    <citation type="submission" date="2008-07" db="EMBL/GenBank/DDBJ databases">
        <authorList>
            <person name="El-Sayed N."/>
            <person name="Caler E."/>
            <person name="Inman J."/>
            <person name="Amedeo P."/>
            <person name="Hass B."/>
            <person name="Wortman J."/>
        </authorList>
    </citation>
    <scope>NUCLEOTIDE SEQUENCE [LARGE SCALE GENOMIC DNA]</scope>
    <source>
        <strain evidence="2">ATCC 50983 / TXsc</strain>
    </source>
</reference>
<dbReference type="EMBL" id="GG673601">
    <property type="protein sequence ID" value="EER15412.1"/>
    <property type="molecule type" value="Genomic_DNA"/>
</dbReference>